<feature type="region of interest" description="Disordered" evidence="1">
    <location>
        <begin position="192"/>
        <end position="220"/>
    </location>
</feature>
<evidence type="ECO:0000256" key="1">
    <source>
        <dbReference type="SAM" id="MobiDB-lite"/>
    </source>
</evidence>
<reference evidence="3" key="1">
    <citation type="submission" date="2016-11" db="UniProtKB">
        <authorList>
            <consortium name="WormBaseParasite"/>
        </authorList>
    </citation>
    <scope>IDENTIFICATION</scope>
</reference>
<protein>
    <submittedName>
        <fullName evidence="3">DUF4821 domain-containing protein</fullName>
    </submittedName>
</protein>
<dbReference type="Proteomes" id="UP000095280">
    <property type="component" value="Unplaced"/>
</dbReference>
<accession>A0A1I8FTF4</accession>
<organism evidence="2 3">
    <name type="scientific">Macrostomum lignano</name>
    <dbReference type="NCBI Taxonomy" id="282301"/>
    <lineage>
        <taxon>Eukaryota</taxon>
        <taxon>Metazoa</taxon>
        <taxon>Spiralia</taxon>
        <taxon>Lophotrochozoa</taxon>
        <taxon>Platyhelminthes</taxon>
        <taxon>Rhabditophora</taxon>
        <taxon>Macrostomorpha</taxon>
        <taxon>Macrostomida</taxon>
        <taxon>Macrostomidae</taxon>
        <taxon>Macrostomum</taxon>
    </lineage>
</organism>
<keyword evidence="2" id="KW-1185">Reference proteome</keyword>
<evidence type="ECO:0000313" key="3">
    <source>
        <dbReference type="WBParaSite" id="maker-unitig_9658-snap-gene-0.2-mRNA-1"/>
    </source>
</evidence>
<proteinExistence type="predicted"/>
<dbReference type="AlphaFoldDB" id="A0A1I8FTF4"/>
<evidence type="ECO:0000313" key="2">
    <source>
        <dbReference type="Proteomes" id="UP000095280"/>
    </source>
</evidence>
<sequence length="220" mass="24423">MISAFEVAQFVNDEQSWRELADPRKFPLPPDLEPECELDIRPSQRVPEPTLLLVEFDQIVGQNILLTQPTLATSAVDRLNESLQVVFGVNYQEATAMSHFSIVPESTSVFPDIEFPTYMRRAIAAAELSVAHLPIRADLLAIYLANPDSLAERLQPDEIRTLALPTRPGLDSQHGGRLAPHPGSQRVRDLLAAAPKSRDDVPQPDSRLPGSRQRKRGCGF</sequence>
<name>A0A1I8FTF4_9PLAT</name>
<dbReference type="WBParaSite" id="maker-unitig_9658-snap-gene-0.2-mRNA-1">
    <property type="protein sequence ID" value="maker-unitig_9658-snap-gene-0.2-mRNA-1"/>
    <property type="gene ID" value="maker-unitig_9658-snap-gene-0.2"/>
</dbReference>